<reference evidence="2" key="1">
    <citation type="submission" date="2019-10" db="EMBL/GenBank/DDBJ databases">
        <authorList>
            <person name="Ross D.E."/>
            <person name="Gulliver D."/>
        </authorList>
    </citation>
    <scope>NUCLEOTIDE SEQUENCE</scope>
    <source>
        <strain evidence="2">DER-2019</strain>
    </source>
</reference>
<dbReference type="Pfam" id="PF12392">
    <property type="entry name" value="DUF3656"/>
    <property type="match status" value="1"/>
</dbReference>
<dbReference type="InterPro" id="IPR020988">
    <property type="entry name" value="Pept_U32_collagenase"/>
</dbReference>
<proteinExistence type="predicted"/>
<dbReference type="PANTHER" id="PTHR30217:SF10">
    <property type="entry name" value="23S RRNA 5-HYDROXYCYTIDINE C2501 SYNTHASE"/>
    <property type="match status" value="1"/>
</dbReference>
<feature type="domain" description="Peptidase U32 collagenase" evidence="1">
    <location>
        <begin position="405"/>
        <end position="523"/>
    </location>
</feature>
<dbReference type="Pfam" id="PF01136">
    <property type="entry name" value="Peptidase_U32"/>
    <property type="match status" value="2"/>
</dbReference>
<dbReference type="Proteomes" id="UP000616595">
    <property type="component" value="Unassembled WGS sequence"/>
</dbReference>
<dbReference type="AlphaFoldDB" id="A0A923HV63"/>
<sequence length="833" mass="93214">MRLKIKKQEVRMNKKPELLAPAGTMDAIIAAVNGGADAVYFGGKAFNARRNAENMTEDEIRTAVALCHYRGVKVYVTLNILIKNSEFEALIKTLNFLKNLHVDGLIVQDMGVIYLIKHYFPEFKLQTSTQASVYGLEGVLFFQEQGFSRVVLPREMPLTQVAEIKKKAQIELKIFCHGALCYAYSGQCLMSSMIGGRSGNRGLCAQPCRKTYQLFDEQDRLINEGYLLSPKDLKTLEEMEAIVAAGVDALKIEGRMKTPEYVYGITRAYRERINEVFGEKPEKTINDQAVMQVFNRDFTRGHLFNEADILNPQVGKNRGVLIGRVMAMPKSQNSRNYGAYPHLALSLNQDAELSLGDGLSFGEDGKIGTKVDGIFTLDGSRLEKGHGGETIAIPCRYGVSPGTLLYKNFDKGLMDQLHQWGSVPVNLPEAVVDFKLTIKAELPVKIVAASQGIEVSYTADFEPEIPLRKPLDEALISEQISRLGATDFALGTIVIDMDTNLFLSRSQLNLLRKEVIGKLAAKITAASETSADDLITIVPLEKELHGNQKSLDNETGRKRISLEFREMPSREWLSQLTNLGVAEVVMPLLGEGATEMAAFSKECGLNVLLKTPKIMDDAGSQKVRRLSNQDIKHDGFLIGNYEALQLLKNRSDYLEADQSFNLFNTLAARALKEWQVKGGVLSPELDEIQLKEISEYSDLAMVLPVYGTQELMVSKKCLFNCANCPEKTKGTTGLCQMEMTGNLEDERGGYFPVKRDNQGLIHIYNRDTLFLREEILDLRGVDTWRIYHRNEALETMKTIINYYRRDIYEKHWGLPEGLSTAGTTRGSFKRGVK</sequence>
<name>A0A923HV63_9FIRM</name>
<dbReference type="InterPro" id="IPR051454">
    <property type="entry name" value="RNA/ubiquinone_mod_enzymes"/>
</dbReference>
<keyword evidence="3" id="KW-1185">Reference proteome</keyword>
<gene>
    <name evidence="2" type="ORF">GH810_12515</name>
</gene>
<evidence type="ECO:0000313" key="2">
    <source>
        <dbReference type="EMBL" id="MBC3889139.1"/>
    </source>
</evidence>
<comment type="caution">
    <text evidence="2">The sequence shown here is derived from an EMBL/GenBank/DDBJ whole genome shotgun (WGS) entry which is preliminary data.</text>
</comment>
<dbReference type="InterPro" id="IPR001539">
    <property type="entry name" value="Peptidase_U32"/>
</dbReference>
<protein>
    <recommendedName>
        <fullName evidence="1">Peptidase U32 collagenase domain-containing protein</fullName>
    </recommendedName>
</protein>
<dbReference type="OrthoDB" id="9807498at2"/>
<dbReference type="PANTHER" id="PTHR30217">
    <property type="entry name" value="PEPTIDASE U32 FAMILY"/>
    <property type="match status" value="1"/>
</dbReference>
<accession>A0A923HV63</accession>
<evidence type="ECO:0000313" key="3">
    <source>
        <dbReference type="Proteomes" id="UP000616595"/>
    </source>
</evidence>
<evidence type="ECO:0000259" key="1">
    <source>
        <dbReference type="Pfam" id="PF12392"/>
    </source>
</evidence>
<dbReference type="EMBL" id="WJBD01000015">
    <property type="protein sequence ID" value="MBC3889139.1"/>
    <property type="molecule type" value="Genomic_DNA"/>
</dbReference>
<reference evidence="2" key="2">
    <citation type="submission" date="2020-10" db="EMBL/GenBank/DDBJ databases">
        <title>Comparative genomics of the Acetobacterium genus.</title>
        <authorList>
            <person name="Marshall C."/>
            <person name="May H."/>
            <person name="Norman S."/>
        </authorList>
    </citation>
    <scope>NUCLEOTIDE SEQUENCE</scope>
    <source>
        <strain evidence="2">DER-2019</strain>
    </source>
</reference>
<organism evidence="2 3">
    <name type="scientific">Acetobacterium paludosum</name>
    <dbReference type="NCBI Taxonomy" id="52693"/>
    <lineage>
        <taxon>Bacteria</taxon>
        <taxon>Bacillati</taxon>
        <taxon>Bacillota</taxon>
        <taxon>Clostridia</taxon>
        <taxon>Eubacteriales</taxon>
        <taxon>Eubacteriaceae</taxon>
        <taxon>Acetobacterium</taxon>
    </lineage>
</organism>